<protein>
    <recommendedName>
        <fullName evidence="2">DUF7924 domain-containing protein</fullName>
    </recommendedName>
</protein>
<evidence type="ECO:0000313" key="3">
    <source>
        <dbReference type="EMBL" id="CAF9921272.1"/>
    </source>
</evidence>
<gene>
    <name evidence="3" type="ORF">GOMPHAMPRED_002276</name>
</gene>
<feature type="region of interest" description="Disordered" evidence="1">
    <location>
        <begin position="490"/>
        <end position="523"/>
    </location>
</feature>
<reference evidence="3" key="1">
    <citation type="submission" date="2021-03" db="EMBL/GenBank/DDBJ databases">
        <authorList>
            <person name="Tagirdzhanova G."/>
        </authorList>
    </citation>
    <scope>NUCLEOTIDE SEQUENCE</scope>
</reference>
<dbReference type="PANTHER" id="PTHR42470:SF2">
    <property type="match status" value="1"/>
</dbReference>
<name>A0A8H3FEL3_9LECA</name>
<dbReference type="InterPro" id="IPR057684">
    <property type="entry name" value="DUF7924"/>
</dbReference>
<sequence>MVQTRSGIKAGAGPGNPSSEKQSHQPRRRSSRLAKDSKLLVNGTSRRLQLIDCAPPKGKRQRTRDSLSQAVLRDHNNTNINTPLPAVPDKPEIAKRSSRKRKLNTFQEDLCVLDNKTSEKEVREEPEKEVNGTSGKEVELSEPKNESRIEHWLRTGTWPERLFTSNKTMSKRARTNTTGSTPATGPVPGQDLKQKSSYSSLVKNKEAPYQYSRAWADNVHKYGIILKPTTIKYHQDDEELIKNLFKAPETDPGLPVYAGEHLLEILDRVQNRNEARIVRDIQPLFMPSAENLAITTSIESLSTLVEEVNQSWVWAEAIRGPPPQSDLMVGFGADSFTELELEKMRNISTSYQPTKVTDSLYYPFAICEAKCPEKLEEASRQNSHAAAVVMRSLVGLYRISDMDVSELHERICVISVSHNHAQAQVYAHFPRIKDDKATWHQVLIAHPDLRSQDPKERWLSYNIFHNVYTIFAPKALKRITDALAKQRVPDPVVESTPELTDAGMGPPPRPDPATQQIKEMQKQHELEKQQIQDKLASMETMFREMMERMNAK</sequence>
<organism evidence="3 4">
    <name type="scientific">Gomphillus americanus</name>
    <dbReference type="NCBI Taxonomy" id="1940652"/>
    <lineage>
        <taxon>Eukaryota</taxon>
        <taxon>Fungi</taxon>
        <taxon>Dikarya</taxon>
        <taxon>Ascomycota</taxon>
        <taxon>Pezizomycotina</taxon>
        <taxon>Lecanoromycetes</taxon>
        <taxon>OSLEUM clade</taxon>
        <taxon>Ostropomycetidae</taxon>
        <taxon>Ostropales</taxon>
        <taxon>Graphidaceae</taxon>
        <taxon>Gomphilloideae</taxon>
        <taxon>Gomphillus</taxon>
    </lineage>
</organism>
<evidence type="ECO:0000256" key="1">
    <source>
        <dbReference type="SAM" id="MobiDB-lite"/>
    </source>
</evidence>
<dbReference type="AlphaFoldDB" id="A0A8H3FEL3"/>
<feature type="region of interest" description="Disordered" evidence="1">
    <location>
        <begin position="1"/>
        <end position="100"/>
    </location>
</feature>
<dbReference type="Pfam" id="PF25545">
    <property type="entry name" value="DUF7924"/>
    <property type="match status" value="1"/>
</dbReference>
<proteinExistence type="predicted"/>
<dbReference type="Proteomes" id="UP000664169">
    <property type="component" value="Unassembled WGS sequence"/>
</dbReference>
<feature type="region of interest" description="Disordered" evidence="1">
    <location>
        <begin position="164"/>
        <end position="196"/>
    </location>
</feature>
<accession>A0A8H3FEL3</accession>
<evidence type="ECO:0000313" key="4">
    <source>
        <dbReference type="Proteomes" id="UP000664169"/>
    </source>
</evidence>
<keyword evidence="4" id="KW-1185">Reference proteome</keyword>
<dbReference type="OrthoDB" id="5132737at2759"/>
<feature type="domain" description="DUF7924" evidence="2">
    <location>
        <begin position="264"/>
        <end position="483"/>
    </location>
</feature>
<evidence type="ECO:0000259" key="2">
    <source>
        <dbReference type="Pfam" id="PF25545"/>
    </source>
</evidence>
<dbReference type="EMBL" id="CAJPDQ010000016">
    <property type="protein sequence ID" value="CAF9921272.1"/>
    <property type="molecule type" value="Genomic_DNA"/>
</dbReference>
<dbReference type="PANTHER" id="PTHR42470">
    <property type="entry name" value="VAST DOMAIN-CONTAINING PROTEIN"/>
    <property type="match status" value="1"/>
</dbReference>
<comment type="caution">
    <text evidence="3">The sequence shown here is derived from an EMBL/GenBank/DDBJ whole genome shotgun (WGS) entry which is preliminary data.</text>
</comment>
<feature type="region of interest" description="Disordered" evidence="1">
    <location>
        <begin position="117"/>
        <end position="147"/>
    </location>
</feature>